<dbReference type="Gramene" id="ONK78705">
    <property type="protein sequence ID" value="ONK78705"/>
    <property type="gene ID" value="A4U43_C02F21580"/>
</dbReference>
<dbReference type="InterPro" id="IPR000916">
    <property type="entry name" value="Bet_v_I/MLP"/>
</dbReference>
<gene>
    <name evidence="3" type="ORF">A4U43_C02F21580</name>
</gene>
<evidence type="ECO:0000313" key="3">
    <source>
        <dbReference type="EMBL" id="ONK78705.1"/>
    </source>
</evidence>
<dbReference type="OMA" id="DGGCVYK"/>
<dbReference type="SUPFAM" id="SSF55961">
    <property type="entry name" value="Bet v1-like"/>
    <property type="match status" value="1"/>
</dbReference>
<evidence type="ECO:0000313" key="4">
    <source>
        <dbReference type="Proteomes" id="UP000243459"/>
    </source>
</evidence>
<protein>
    <recommendedName>
        <fullName evidence="2">Bet v I/Major latex protein domain-containing protein</fullName>
    </recommendedName>
</protein>
<reference evidence="4" key="1">
    <citation type="journal article" date="2017" name="Nat. Commun.">
        <title>The asparagus genome sheds light on the origin and evolution of a young Y chromosome.</title>
        <authorList>
            <person name="Harkess A."/>
            <person name="Zhou J."/>
            <person name="Xu C."/>
            <person name="Bowers J.E."/>
            <person name="Van der Hulst R."/>
            <person name="Ayyampalayam S."/>
            <person name="Mercati F."/>
            <person name="Riccardi P."/>
            <person name="McKain M.R."/>
            <person name="Kakrana A."/>
            <person name="Tang H."/>
            <person name="Ray J."/>
            <person name="Groenendijk J."/>
            <person name="Arikit S."/>
            <person name="Mathioni S.M."/>
            <person name="Nakano M."/>
            <person name="Shan H."/>
            <person name="Telgmann-Rauber A."/>
            <person name="Kanno A."/>
            <person name="Yue Z."/>
            <person name="Chen H."/>
            <person name="Li W."/>
            <person name="Chen Y."/>
            <person name="Xu X."/>
            <person name="Zhang Y."/>
            <person name="Luo S."/>
            <person name="Chen H."/>
            <person name="Gao J."/>
            <person name="Mao Z."/>
            <person name="Pires J.C."/>
            <person name="Luo M."/>
            <person name="Kudrna D."/>
            <person name="Wing R.A."/>
            <person name="Meyers B.C."/>
            <person name="Yi K."/>
            <person name="Kong H."/>
            <person name="Lavrijsen P."/>
            <person name="Sunseri F."/>
            <person name="Falavigna A."/>
            <person name="Ye Y."/>
            <person name="Leebens-Mack J.H."/>
            <person name="Chen G."/>
        </authorList>
    </citation>
    <scope>NUCLEOTIDE SEQUENCE [LARGE SCALE GENOMIC DNA]</scope>
    <source>
        <strain evidence="4">cv. DH0086</strain>
    </source>
</reference>
<evidence type="ECO:0000259" key="2">
    <source>
        <dbReference type="Pfam" id="PF00407"/>
    </source>
</evidence>
<dbReference type="Proteomes" id="UP000243459">
    <property type="component" value="Chromosome 2"/>
</dbReference>
<name>A0A5P1FK09_ASPOF</name>
<dbReference type="GO" id="GO:0004864">
    <property type="term" value="F:protein phosphatase inhibitor activity"/>
    <property type="evidence" value="ECO:0007669"/>
    <property type="project" value="InterPro"/>
</dbReference>
<sequence length="165" mass="17966">MGLGYTEELATKVAPARMFEAVAVDMHNLGQKIMPEMIAGAKIVEGDGGVGTIKQMSFTEAFPWECVKESIDVLDRDNLECHYTLFDAVLRPDAADTAKKIKSGSFVLKIVPSSDGGCVYKTAAEFSTIPGVEFTEEDVQMMREQEIGQFKAVEAYLLANPAAYA</sequence>
<accession>A0A5P1FK09</accession>
<dbReference type="PANTHER" id="PTHR31213">
    <property type="entry name" value="OS08G0374000 PROTEIN-RELATED"/>
    <property type="match status" value="1"/>
</dbReference>
<dbReference type="EMBL" id="CM007382">
    <property type="protein sequence ID" value="ONK78705.1"/>
    <property type="molecule type" value="Genomic_DNA"/>
</dbReference>
<dbReference type="OrthoDB" id="1500546at2759"/>
<dbReference type="GO" id="GO:0006952">
    <property type="term" value="P:defense response"/>
    <property type="evidence" value="ECO:0007669"/>
    <property type="project" value="InterPro"/>
</dbReference>
<dbReference type="GO" id="GO:0038023">
    <property type="term" value="F:signaling receptor activity"/>
    <property type="evidence" value="ECO:0007669"/>
    <property type="project" value="InterPro"/>
</dbReference>
<dbReference type="Pfam" id="PF00407">
    <property type="entry name" value="Bet_v_1"/>
    <property type="match status" value="1"/>
</dbReference>
<dbReference type="AlphaFoldDB" id="A0A5P1FK09"/>
<comment type="similarity">
    <text evidence="1">Belongs to the BetVI family.</text>
</comment>
<organism evidence="3 4">
    <name type="scientific">Asparagus officinalis</name>
    <name type="common">Garden asparagus</name>
    <dbReference type="NCBI Taxonomy" id="4686"/>
    <lineage>
        <taxon>Eukaryota</taxon>
        <taxon>Viridiplantae</taxon>
        <taxon>Streptophyta</taxon>
        <taxon>Embryophyta</taxon>
        <taxon>Tracheophyta</taxon>
        <taxon>Spermatophyta</taxon>
        <taxon>Magnoliopsida</taxon>
        <taxon>Liliopsida</taxon>
        <taxon>Asparagales</taxon>
        <taxon>Asparagaceae</taxon>
        <taxon>Asparagoideae</taxon>
        <taxon>Asparagus</taxon>
    </lineage>
</organism>
<dbReference type="InterPro" id="IPR024949">
    <property type="entry name" value="Bet_v_I_allergen"/>
</dbReference>
<feature type="domain" description="Bet v I/Major latex protein" evidence="2">
    <location>
        <begin position="5"/>
        <end position="159"/>
    </location>
</feature>
<keyword evidence="4" id="KW-1185">Reference proteome</keyword>
<dbReference type="GO" id="GO:0005634">
    <property type="term" value="C:nucleus"/>
    <property type="evidence" value="ECO:0007669"/>
    <property type="project" value="TreeGrafter"/>
</dbReference>
<dbReference type="FunFam" id="3.30.530.20:FF:000007">
    <property type="entry name" value="Major pollen allergen Bet v 1-A"/>
    <property type="match status" value="1"/>
</dbReference>
<dbReference type="GO" id="GO:0010427">
    <property type="term" value="F:abscisic acid binding"/>
    <property type="evidence" value="ECO:0007669"/>
    <property type="project" value="InterPro"/>
</dbReference>
<dbReference type="InterPro" id="IPR050279">
    <property type="entry name" value="Plant_def-hormone_signal"/>
</dbReference>
<dbReference type="GO" id="GO:0009738">
    <property type="term" value="P:abscisic acid-activated signaling pathway"/>
    <property type="evidence" value="ECO:0007669"/>
    <property type="project" value="InterPro"/>
</dbReference>
<dbReference type="InterPro" id="IPR023393">
    <property type="entry name" value="START-like_dom_sf"/>
</dbReference>
<proteinExistence type="inferred from homology"/>
<dbReference type="GO" id="GO:0005737">
    <property type="term" value="C:cytoplasm"/>
    <property type="evidence" value="ECO:0007669"/>
    <property type="project" value="TreeGrafter"/>
</dbReference>
<dbReference type="CDD" id="cd07816">
    <property type="entry name" value="Bet_v1-like"/>
    <property type="match status" value="1"/>
</dbReference>
<evidence type="ECO:0000256" key="1">
    <source>
        <dbReference type="ARBA" id="ARBA00009744"/>
    </source>
</evidence>
<dbReference type="PRINTS" id="PR00634">
    <property type="entry name" value="BETALLERGEN"/>
</dbReference>
<dbReference type="Gene3D" id="3.30.530.20">
    <property type="match status" value="1"/>
</dbReference>
<dbReference type="PANTHER" id="PTHR31213:SF201">
    <property type="entry name" value="OS03G0300400 PROTEIN"/>
    <property type="match status" value="1"/>
</dbReference>